<feature type="transmembrane region" description="Helical" evidence="1">
    <location>
        <begin position="97"/>
        <end position="118"/>
    </location>
</feature>
<evidence type="ECO:0000313" key="3">
    <source>
        <dbReference type="EMBL" id="SDM97571.1"/>
    </source>
</evidence>
<dbReference type="OrthoDB" id="275779at2157"/>
<dbReference type="AlphaFoldDB" id="A0A1G9XM42"/>
<feature type="transmembrane region" description="Helical" evidence="1">
    <location>
        <begin position="12"/>
        <end position="38"/>
    </location>
</feature>
<feature type="transmembrane region" description="Helical" evidence="1">
    <location>
        <begin position="58"/>
        <end position="76"/>
    </location>
</feature>
<keyword evidence="1" id="KW-0472">Membrane</keyword>
<feature type="transmembrane region" description="Helical" evidence="1">
    <location>
        <begin position="138"/>
        <end position="157"/>
    </location>
</feature>
<dbReference type="GO" id="GO:0080120">
    <property type="term" value="P:CAAX-box protein maturation"/>
    <property type="evidence" value="ECO:0007669"/>
    <property type="project" value="UniProtKB-ARBA"/>
</dbReference>
<feature type="transmembrane region" description="Helical" evidence="1">
    <location>
        <begin position="199"/>
        <end position="218"/>
    </location>
</feature>
<dbReference type="EMBL" id="FNHL01000004">
    <property type="protein sequence ID" value="SDM97571.1"/>
    <property type="molecule type" value="Genomic_DNA"/>
</dbReference>
<dbReference type="Proteomes" id="UP000199451">
    <property type="component" value="Unassembled WGS sequence"/>
</dbReference>
<keyword evidence="1" id="KW-1133">Transmembrane helix</keyword>
<dbReference type="PANTHER" id="PTHR36435">
    <property type="entry name" value="SLR1288 PROTEIN"/>
    <property type="match status" value="1"/>
</dbReference>
<proteinExistence type="predicted"/>
<dbReference type="PANTHER" id="PTHR36435:SF1">
    <property type="entry name" value="CAAX AMINO TERMINAL PROTEASE FAMILY PROTEIN"/>
    <property type="match status" value="1"/>
</dbReference>
<dbReference type="RefSeq" id="WP_089698776.1">
    <property type="nucleotide sequence ID" value="NZ_FNHL01000004.1"/>
</dbReference>
<protein>
    <recommendedName>
        <fullName evidence="2">CAAX prenyl protease 2/Lysostaphin resistance protein A-like domain-containing protein</fullName>
    </recommendedName>
</protein>
<gene>
    <name evidence="3" type="ORF">SAMN04487949_3039</name>
</gene>
<dbReference type="InterPro" id="IPR003675">
    <property type="entry name" value="Rce1/LyrA-like_dom"/>
</dbReference>
<reference evidence="4" key="1">
    <citation type="submission" date="2016-10" db="EMBL/GenBank/DDBJ databases">
        <authorList>
            <person name="Varghese N."/>
            <person name="Submissions S."/>
        </authorList>
    </citation>
    <scope>NUCLEOTIDE SEQUENCE [LARGE SCALE GENOMIC DNA]</scope>
    <source>
        <strain evidence="4">CGMCC 1.10119</strain>
    </source>
</reference>
<name>A0A1G9XM42_9EURY</name>
<organism evidence="3 4">
    <name type="scientific">Halogranum gelatinilyticum</name>
    <dbReference type="NCBI Taxonomy" id="660521"/>
    <lineage>
        <taxon>Archaea</taxon>
        <taxon>Methanobacteriati</taxon>
        <taxon>Methanobacteriota</taxon>
        <taxon>Stenosarchaea group</taxon>
        <taxon>Halobacteria</taxon>
        <taxon>Halobacteriales</taxon>
        <taxon>Haloferacaceae</taxon>
    </lineage>
</organism>
<dbReference type="STRING" id="660521.SAMN04487949_3039"/>
<dbReference type="Pfam" id="PF02517">
    <property type="entry name" value="Rce1-like"/>
    <property type="match status" value="1"/>
</dbReference>
<evidence type="ECO:0000256" key="1">
    <source>
        <dbReference type="SAM" id="Phobius"/>
    </source>
</evidence>
<evidence type="ECO:0000313" key="4">
    <source>
        <dbReference type="Proteomes" id="UP000199451"/>
    </source>
</evidence>
<keyword evidence="1" id="KW-0812">Transmembrane</keyword>
<dbReference type="GO" id="GO:0004175">
    <property type="term" value="F:endopeptidase activity"/>
    <property type="evidence" value="ECO:0007669"/>
    <property type="project" value="UniProtKB-ARBA"/>
</dbReference>
<accession>A0A1G9XM42</accession>
<dbReference type="InterPro" id="IPR052710">
    <property type="entry name" value="CAAX_protease"/>
</dbReference>
<evidence type="ECO:0000259" key="2">
    <source>
        <dbReference type="Pfam" id="PF02517"/>
    </source>
</evidence>
<keyword evidence="4" id="KW-1185">Reference proteome</keyword>
<feature type="transmembrane region" description="Helical" evidence="1">
    <location>
        <begin position="169"/>
        <end position="187"/>
    </location>
</feature>
<sequence>MATDVSTSDVQFHLRTVGAVIIIVASAILFATLTSAIGRSLLASAGVSLMDPEPGPRALLDALQFIGFGIAVATFLQFRDEWDLIRWRRPTLRDLGWIAAGLFGLLAVLYVLSTVVSLLGVSTAESQITAAGRENPAYLLYLIPVTVLLVGTTEELIFRGIVQGTFSRAYGPVVGVLGASIVFSSIHLPSLLGSGSGQLATLAIIFTLGGLLGVLYEVTDNILVPIMVHGLYNAVQFGLQYATQTGLV</sequence>
<feature type="domain" description="CAAX prenyl protease 2/Lysostaphin resistance protein A-like" evidence="2">
    <location>
        <begin position="138"/>
        <end position="235"/>
    </location>
</feature>